<comment type="caution">
    <text evidence="2">The sequence shown here is derived from an EMBL/GenBank/DDBJ whole genome shotgun (WGS) entry which is preliminary data.</text>
</comment>
<feature type="compositionally biased region" description="Polar residues" evidence="1">
    <location>
        <begin position="85"/>
        <end position="96"/>
    </location>
</feature>
<keyword evidence="3" id="KW-1185">Reference proteome</keyword>
<evidence type="ECO:0000313" key="2">
    <source>
        <dbReference type="EMBL" id="KAL2461708.1"/>
    </source>
</evidence>
<protein>
    <submittedName>
        <fullName evidence="2">Uncharacterized protein</fullName>
    </submittedName>
</protein>
<dbReference type="AlphaFoldDB" id="A0ABD1PE91"/>
<evidence type="ECO:0000256" key="1">
    <source>
        <dbReference type="SAM" id="MobiDB-lite"/>
    </source>
</evidence>
<accession>A0ABD1PE91</accession>
<evidence type="ECO:0000313" key="3">
    <source>
        <dbReference type="Proteomes" id="UP001604336"/>
    </source>
</evidence>
<feature type="compositionally biased region" description="Basic and acidic residues" evidence="1">
    <location>
        <begin position="97"/>
        <end position="110"/>
    </location>
</feature>
<reference evidence="3" key="1">
    <citation type="submission" date="2024-07" db="EMBL/GenBank/DDBJ databases">
        <title>Two chromosome-level genome assemblies of Korean endemic species Abeliophyllum distichum and Forsythia ovata (Oleaceae).</title>
        <authorList>
            <person name="Jang H."/>
        </authorList>
    </citation>
    <scope>NUCLEOTIDE SEQUENCE [LARGE SCALE GENOMIC DNA]</scope>
</reference>
<name>A0ABD1PE91_9LAMI</name>
<sequence length="110" mass="12327">MKFSTPGGVANIRENQTDARACYMNALQKVVKRDDVAPTVMTIHSKLMNVDHKEVDEEMILDEGLDLQIIGSDSLASPTEELESFSVNPLEPTQESKVGEKFEEKMEELK</sequence>
<proteinExistence type="predicted"/>
<feature type="region of interest" description="Disordered" evidence="1">
    <location>
        <begin position="80"/>
        <end position="110"/>
    </location>
</feature>
<dbReference type="EMBL" id="JBFOLK010000014">
    <property type="protein sequence ID" value="KAL2461708.1"/>
    <property type="molecule type" value="Genomic_DNA"/>
</dbReference>
<gene>
    <name evidence="2" type="ORF">Adt_45128</name>
</gene>
<organism evidence="2 3">
    <name type="scientific">Abeliophyllum distichum</name>
    <dbReference type="NCBI Taxonomy" id="126358"/>
    <lineage>
        <taxon>Eukaryota</taxon>
        <taxon>Viridiplantae</taxon>
        <taxon>Streptophyta</taxon>
        <taxon>Embryophyta</taxon>
        <taxon>Tracheophyta</taxon>
        <taxon>Spermatophyta</taxon>
        <taxon>Magnoliopsida</taxon>
        <taxon>eudicotyledons</taxon>
        <taxon>Gunneridae</taxon>
        <taxon>Pentapetalae</taxon>
        <taxon>asterids</taxon>
        <taxon>lamiids</taxon>
        <taxon>Lamiales</taxon>
        <taxon>Oleaceae</taxon>
        <taxon>Forsythieae</taxon>
        <taxon>Abeliophyllum</taxon>
    </lineage>
</organism>
<dbReference type="Proteomes" id="UP001604336">
    <property type="component" value="Unassembled WGS sequence"/>
</dbReference>